<keyword evidence="11" id="KW-1185">Reference proteome</keyword>
<name>A0A8J6M893_9FIRM</name>
<evidence type="ECO:0000256" key="5">
    <source>
        <dbReference type="ARBA" id="ARBA00022946"/>
    </source>
</evidence>
<dbReference type="Proteomes" id="UP000607645">
    <property type="component" value="Unassembled WGS sequence"/>
</dbReference>
<keyword evidence="3" id="KW-0378">Hydrolase</keyword>
<evidence type="ECO:0000256" key="2">
    <source>
        <dbReference type="ARBA" id="ARBA00022516"/>
    </source>
</evidence>
<feature type="domain" description="Acyl-ACP thioesterase-like C-terminal" evidence="9">
    <location>
        <begin position="181"/>
        <end position="238"/>
    </location>
</feature>
<comment type="similarity">
    <text evidence="1">Belongs to the acyl-ACP thioesterase family.</text>
</comment>
<dbReference type="InterPro" id="IPR002864">
    <property type="entry name" value="Acyl-ACP_thioesterase_NHD"/>
</dbReference>
<evidence type="ECO:0000259" key="9">
    <source>
        <dbReference type="Pfam" id="PF20791"/>
    </source>
</evidence>
<dbReference type="Gene3D" id="3.10.129.10">
    <property type="entry name" value="Hotdog Thioesterase"/>
    <property type="match status" value="1"/>
</dbReference>
<keyword evidence="5" id="KW-0809">Transit peptide</keyword>
<dbReference type="GO" id="GO:0016297">
    <property type="term" value="F:fatty acyl-[ACP] hydrolase activity"/>
    <property type="evidence" value="ECO:0007669"/>
    <property type="project" value="InterPro"/>
</dbReference>
<dbReference type="InterPro" id="IPR029069">
    <property type="entry name" value="HotDog_dom_sf"/>
</dbReference>
<evidence type="ECO:0000256" key="1">
    <source>
        <dbReference type="ARBA" id="ARBA00006500"/>
    </source>
</evidence>
<dbReference type="InterPro" id="IPR045023">
    <property type="entry name" value="FATA/B"/>
</dbReference>
<dbReference type="SUPFAM" id="SSF54637">
    <property type="entry name" value="Thioesterase/thiol ester dehydrase-isomerase"/>
    <property type="match status" value="2"/>
</dbReference>
<keyword evidence="2" id="KW-0444">Lipid biosynthesis</keyword>
<evidence type="ECO:0000256" key="3">
    <source>
        <dbReference type="ARBA" id="ARBA00022801"/>
    </source>
</evidence>
<evidence type="ECO:0000313" key="10">
    <source>
        <dbReference type="EMBL" id="MBC5737582.1"/>
    </source>
</evidence>
<evidence type="ECO:0000259" key="8">
    <source>
        <dbReference type="Pfam" id="PF01643"/>
    </source>
</evidence>
<accession>A0A8J6M893</accession>
<keyword evidence="6" id="KW-0443">Lipid metabolism</keyword>
<protein>
    <submittedName>
        <fullName evidence="10">Acyl-ACP thioesterase</fullName>
    </submittedName>
</protein>
<keyword evidence="4" id="KW-0276">Fatty acid metabolism</keyword>
<reference evidence="10" key="1">
    <citation type="submission" date="2020-08" db="EMBL/GenBank/DDBJ databases">
        <title>Genome public.</title>
        <authorList>
            <person name="Liu C."/>
            <person name="Sun Q."/>
        </authorList>
    </citation>
    <scope>NUCLEOTIDE SEQUENCE</scope>
    <source>
        <strain evidence="10">NSJ-52</strain>
    </source>
</reference>
<evidence type="ECO:0000256" key="7">
    <source>
        <dbReference type="ARBA" id="ARBA00023160"/>
    </source>
</evidence>
<dbReference type="CDD" id="cd00586">
    <property type="entry name" value="4HBT"/>
    <property type="match status" value="1"/>
</dbReference>
<sequence>MGREKDSAAPCGGGKRTDNLSVFYENTYLVDSRDVDPSNHCRPSAVLGILQEAATSAAVALHVSRAEMIERYNVFWMLARIWYALDRPLRWSEKVEVRTWHRGGRGAAMYRDFDLRVDGVRVGEAVSTWVLADMDTRKLFRLSGVAQFEGTDGGELCKDKLLHKPKLPEGLALAETERRLMRYSDCDINGHVNNARYADFACDALHLENLGREAFVSQLQLGYLAECRPGERIALSTAGRDGCRYVRGVGEEGKARFDAALTVSGWDGQK</sequence>
<dbReference type="PANTHER" id="PTHR31727">
    <property type="entry name" value="OLEOYL-ACYL CARRIER PROTEIN THIOESTERASE 1, CHLOROPLASTIC"/>
    <property type="match status" value="1"/>
</dbReference>
<gene>
    <name evidence="10" type="ORF">H8S62_11255</name>
</gene>
<dbReference type="InterPro" id="IPR049427">
    <property type="entry name" value="Acyl-ACP_TE_C"/>
</dbReference>
<feature type="domain" description="Acyl-ACP thioesterase N-terminal hotdog" evidence="8">
    <location>
        <begin position="23"/>
        <end position="141"/>
    </location>
</feature>
<dbReference type="Pfam" id="PF01643">
    <property type="entry name" value="Acyl-ACP_TE"/>
    <property type="match status" value="1"/>
</dbReference>
<dbReference type="EMBL" id="JACOPQ010000008">
    <property type="protein sequence ID" value="MBC5737582.1"/>
    <property type="molecule type" value="Genomic_DNA"/>
</dbReference>
<dbReference type="GO" id="GO:0000036">
    <property type="term" value="F:acyl carrier activity"/>
    <property type="evidence" value="ECO:0007669"/>
    <property type="project" value="TreeGrafter"/>
</dbReference>
<comment type="caution">
    <text evidence="10">The sequence shown here is derived from an EMBL/GenBank/DDBJ whole genome shotgun (WGS) entry which is preliminary data.</text>
</comment>
<evidence type="ECO:0000256" key="6">
    <source>
        <dbReference type="ARBA" id="ARBA00023098"/>
    </source>
</evidence>
<keyword evidence="7" id="KW-0275">Fatty acid biosynthesis</keyword>
<dbReference type="Pfam" id="PF20791">
    <property type="entry name" value="Acyl-ACP_TE_C"/>
    <property type="match status" value="1"/>
</dbReference>
<organism evidence="10 11">
    <name type="scientific">Lawsonibacter faecis</name>
    <dbReference type="NCBI Taxonomy" id="2763052"/>
    <lineage>
        <taxon>Bacteria</taxon>
        <taxon>Bacillati</taxon>
        <taxon>Bacillota</taxon>
        <taxon>Clostridia</taxon>
        <taxon>Eubacteriales</taxon>
        <taxon>Oscillospiraceae</taxon>
        <taxon>Lawsonibacter</taxon>
    </lineage>
</organism>
<dbReference type="PANTHER" id="PTHR31727:SF6">
    <property type="entry name" value="OLEOYL-ACYL CARRIER PROTEIN THIOESTERASE 1, CHLOROPLASTIC"/>
    <property type="match status" value="1"/>
</dbReference>
<dbReference type="AlphaFoldDB" id="A0A8J6M893"/>
<proteinExistence type="inferred from homology"/>
<evidence type="ECO:0000313" key="11">
    <source>
        <dbReference type="Proteomes" id="UP000607645"/>
    </source>
</evidence>
<evidence type="ECO:0000256" key="4">
    <source>
        <dbReference type="ARBA" id="ARBA00022832"/>
    </source>
</evidence>